<dbReference type="InterPro" id="IPR029063">
    <property type="entry name" value="SAM-dependent_MTases_sf"/>
</dbReference>
<evidence type="ECO:0000313" key="3">
    <source>
        <dbReference type="Proteomes" id="UP000274756"/>
    </source>
</evidence>
<evidence type="ECO:0000313" key="2">
    <source>
        <dbReference type="Proteomes" id="UP000038040"/>
    </source>
</evidence>
<dbReference type="Proteomes" id="UP000038040">
    <property type="component" value="Unplaced"/>
</dbReference>
<dbReference type="AlphaFoldDB" id="A0A158Q3P5"/>
<reference evidence="4" key="1">
    <citation type="submission" date="2016-04" db="UniProtKB">
        <authorList>
            <consortium name="WormBaseParasite"/>
        </authorList>
    </citation>
    <scope>IDENTIFICATION</scope>
</reference>
<reference evidence="1 3" key="2">
    <citation type="submission" date="2018-11" db="EMBL/GenBank/DDBJ databases">
        <authorList>
            <consortium name="Pathogen Informatics"/>
        </authorList>
    </citation>
    <scope>NUCLEOTIDE SEQUENCE [LARGE SCALE GENOMIC DNA]</scope>
</reference>
<dbReference type="Proteomes" id="UP000274756">
    <property type="component" value="Unassembled WGS sequence"/>
</dbReference>
<sequence>MHHYLFVNANFDRCVICEMAKFLKTVYNAHKNLKIAVVSMTFCIFSYNVYQTINIFKMERNEYERITEKLEFIESGQNCTMPTAKGILSCKQIEADVYKKFGYRLIDYKLPIPTVKRTISQTCDEVFSEWLSVALTHDEKFKPISEIPPNLWNDFTMNNHSVVENWYFDSRSPNEDISWNGTEIKIKVKSHPLSTTNYGDQGGAVHWATLLHSVNDLTGIVIGSYTSWVETICLRNGAKKVYTVDYHKIISNHPQHSFYHALEMAKRWKQFFEKIDFVVTFSSLEHSGLGRYGDPIDPFGDIREVQKMRCLLKQGGLLHLGIPTGQDALIFNAHRVYGRLRLAMLFEGFQLIDAFLGNFRYSFPMSANIFEDKIDLSKTEQIVYVLKKI</sequence>
<dbReference type="OrthoDB" id="428346at2759"/>
<dbReference type="Pfam" id="PF03269">
    <property type="entry name" value="DUF268"/>
    <property type="match status" value="1"/>
</dbReference>
<evidence type="ECO:0000313" key="4">
    <source>
        <dbReference type="WBParaSite" id="DME_0000284301-mRNA-1"/>
    </source>
</evidence>
<dbReference type="WBParaSite" id="DME_0000284301-mRNA-1">
    <property type="protein sequence ID" value="DME_0000284301-mRNA-1"/>
    <property type="gene ID" value="DME_0000284301"/>
</dbReference>
<gene>
    <name evidence="1" type="ORF">DME_LOCUS72</name>
</gene>
<organism evidence="2 4">
    <name type="scientific">Dracunculus medinensis</name>
    <name type="common">Guinea worm</name>
    <dbReference type="NCBI Taxonomy" id="318479"/>
    <lineage>
        <taxon>Eukaryota</taxon>
        <taxon>Metazoa</taxon>
        <taxon>Ecdysozoa</taxon>
        <taxon>Nematoda</taxon>
        <taxon>Chromadorea</taxon>
        <taxon>Rhabditida</taxon>
        <taxon>Spirurina</taxon>
        <taxon>Dracunculoidea</taxon>
        <taxon>Dracunculidae</taxon>
        <taxon>Dracunculus</taxon>
    </lineage>
</organism>
<dbReference type="InterPro" id="IPR004951">
    <property type="entry name" value="DUF268_CAE_spp"/>
</dbReference>
<protein>
    <submittedName>
        <fullName evidence="4">Methyltransferase domain-containing protein</fullName>
    </submittedName>
</protein>
<dbReference type="EMBL" id="UYYG01000001">
    <property type="protein sequence ID" value="VDN50099.1"/>
    <property type="molecule type" value="Genomic_DNA"/>
</dbReference>
<evidence type="ECO:0000313" key="1">
    <source>
        <dbReference type="EMBL" id="VDN50099.1"/>
    </source>
</evidence>
<name>A0A158Q3P5_DRAME</name>
<keyword evidence="3" id="KW-1185">Reference proteome</keyword>
<proteinExistence type="predicted"/>
<accession>A0A158Q3P5</accession>
<dbReference type="SUPFAM" id="SSF53335">
    <property type="entry name" value="S-adenosyl-L-methionine-dependent methyltransferases"/>
    <property type="match status" value="1"/>
</dbReference>